<keyword evidence="9" id="KW-0732">Signal</keyword>
<feature type="coiled-coil region" evidence="6">
    <location>
        <begin position="492"/>
        <end position="519"/>
    </location>
</feature>
<keyword evidence="4 8" id="KW-1133">Transmembrane helix</keyword>
<comment type="subcellular location">
    <subcellularLocation>
        <location evidence="1">Cell membrane</location>
        <topology evidence="1">Multi-pass membrane protein</topology>
    </subcellularLocation>
</comment>
<evidence type="ECO:0000256" key="9">
    <source>
        <dbReference type="SAM" id="SignalP"/>
    </source>
</evidence>
<feature type="region of interest" description="Disordered" evidence="7">
    <location>
        <begin position="31"/>
        <end position="51"/>
    </location>
</feature>
<dbReference type="InterPro" id="IPR023408">
    <property type="entry name" value="MscS_beta-dom_sf"/>
</dbReference>
<feature type="transmembrane region" description="Helical" evidence="8">
    <location>
        <begin position="365"/>
        <end position="386"/>
    </location>
</feature>
<gene>
    <name evidence="11" type="ORF">FKR84_06040</name>
</gene>
<dbReference type="InterPro" id="IPR010920">
    <property type="entry name" value="LSM_dom_sf"/>
</dbReference>
<dbReference type="EMBL" id="VIAR01000004">
    <property type="protein sequence ID" value="TQD39452.1"/>
    <property type="molecule type" value="Genomic_DNA"/>
</dbReference>
<dbReference type="Gene3D" id="1.10.287.1260">
    <property type="match status" value="1"/>
</dbReference>
<dbReference type="GO" id="GO:0008381">
    <property type="term" value="F:mechanosensitive monoatomic ion channel activity"/>
    <property type="evidence" value="ECO:0007669"/>
    <property type="project" value="UniProtKB-ARBA"/>
</dbReference>
<feature type="signal peptide" evidence="9">
    <location>
        <begin position="1"/>
        <end position="23"/>
    </location>
</feature>
<evidence type="ECO:0000256" key="8">
    <source>
        <dbReference type="SAM" id="Phobius"/>
    </source>
</evidence>
<dbReference type="GO" id="GO:0005886">
    <property type="term" value="C:plasma membrane"/>
    <property type="evidence" value="ECO:0007669"/>
    <property type="project" value="UniProtKB-SubCell"/>
</dbReference>
<evidence type="ECO:0000313" key="12">
    <source>
        <dbReference type="Proteomes" id="UP000317169"/>
    </source>
</evidence>
<keyword evidence="6" id="KW-0175">Coiled coil</keyword>
<evidence type="ECO:0000256" key="4">
    <source>
        <dbReference type="ARBA" id="ARBA00022989"/>
    </source>
</evidence>
<feature type="domain" description="Mechanosensitive ion channel MscS" evidence="10">
    <location>
        <begin position="414"/>
        <end position="479"/>
    </location>
</feature>
<comment type="caution">
    <text evidence="11">The sequence shown here is derived from an EMBL/GenBank/DDBJ whole genome shotgun (WGS) entry which is preliminary data.</text>
</comment>
<organism evidence="11 12">
    <name type="scientific">Haloflavibacter putidus</name>
    <dbReference type="NCBI Taxonomy" id="2576776"/>
    <lineage>
        <taxon>Bacteria</taxon>
        <taxon>Pseudomonadati</taxon>
        <taxon>Bacteroidota</taxon>
        <taxon>Flavobacteriia</taxon>
        <taxon>Flavobacteriales</taxon>
        <taxon>Flavobacteriaceae</taxon>
        <taxon>Haloflavibacter</taxon>
    </lineage>
</organism>
<proteinExistence type="predicted"/>
<evidence type="ECO:0000313" key="11">
    <source>
        <dbReference type="EMBL" id="TQD39452.1"/>
    </source>
</evidence>
<dbReference type="Pfam" id="PF00924">
    <property type="entry name" value="MS_channel_2nd"/>
    <property type="match status" value="1"/>
</dbReference>
<dbReference type="PANTHER" id="PTHR30566:SF25">
    <property type="entry name" value="INNER MEMBRANE PROTEIN"/>
    <property type="match status" value="1"/>
</dbReference>
<feature type="transmembrane region" description="Helical" evidence="8">
    <location>
        <begin position="282"/>
        <end position="299"/>
    </location>
</feature>
<evidence type="ECO:0000256" key="3">
    <source>
        <dbReference type="ARBA" id="ARBA00022692"/>
    </source>
</evidence>
<dbReference type="OrthoDB" id="9792218at2"/>
<accession>A0A508A0U8</accession>
<sequence>MRNYNLVVAVALFTLFSVCHSTAGTSFYQKQDKDTTQGNLPSKTSVTKDKEDFRPNSIKAYNEAYYQLSRLNKSVGLPPNEFNLQTPQAALEHFVLNARNDNYEDALFALNYNLMPDDLTRKEAATLAEKLYFVINQRVRINWDDLPDRPDGQIDISTTTNQAVAGKPRRSLVFGAIDLEDRDVILRLQRIKYKDYGAIWLISANTVDNIDALYKVYGPRRLDRMMPDWARLKIWKIPVWKFVSTLLLFFLSYFVGKLTAYIFRKIFLNSNKIWIHNIASKLAKPAGLTIGVLFFYLVLNKLISFTGYYASTLYAILIIMVIGSITWFFMRMVDYFISHLAEGRIGDINAEENSEARKLLTYVSVARRILTFVVIIIGVSVVLSQFRSLEKIGISLMASAGVATVILGIAAQSTLGNIIAGIQIAITRPASIGDTVIFDDDWGYVEDIRFTYMVVRTWDLRRLIIPLKSVITNTFENWSMNSAHQIRPIVLYADYKVDVQKIREKFKELLENSENWDQDYPPVLQVVDMTEKAIKIRALCSAKDATTTWDLHCALREDLVKFISELEHGAHLSKERFLIENKTSKNKEN</sequence>
<dbReference type="SUPFAM" id="SSF82689">
    <property type="entry name" value="Mechanosensitive channel protein MscS (YggB), C-terminal domain"/>
    <property type="match status" value="1"/>
</dbReference>
<keyword evidence="2" id="KW-1003">Cell membrane</keyword>
<name>A0A508A0U8_9FLAO</name>
<dbReference type="InterPro" id="IPR011066">
    <property type="entry name" value="MscS_channel_C_sf"/>
</dbReference>
<evidence type="ECO:0000259" key="10">
    <source>
        <dbReference type="Pfam" id="PF00924"/>
    </source>
</evidence>
<feature type="chain" id="PRO_5021481217" evidence="9">
    <location>
        <begin position="24"/>
        <end position="589"/>
    </location>
</feature>
<dbReference type="SUPFAM" id="SSF50182">
    <property type="entry name" value="Sm-like ribonucleoproteins"/>
    <property type="match status" value="1"/>
</dbReference>
<keyword evidence="12" id="KW-1185">Reference proteome</keyword>
<dbReference type="Gene3D" id="2.30.30.60">
    <property type="match status" value="1"/>
</dbReference>
<evidence type="ECO:0000256" key="6">
    <source>
        <dbReference type="SAM" id="Coils"/>
    </source>
</evidence>
<evidence type="ECO:0000256" key="1">
    <source>
        <dbReference type="ARBA" id="ARBA00004651"/>
    </source>
</evidence>
<dbReference type="Proteomes" id="UP000317169">
    <property type="component" value="Unassembled WGS sequence"/>
</dbReference>
<evidence type="ECO:0000256" key="7">
    <source>
        <dbReference type="SAM" id="MobiDB-lite"/>
    </source>
</evidence>
<reference evidence="11 12" key="1">
    <citation type="submission" date="2019-06" db="EMBL/GenBank/DDBJ databases">
        <title>Flavibacter putida gen. nov., sp. nov., a novel marine bacterium of the family Flavobacteriaceae isolated from coastal seawater.</title>
        <authorList>
            <person name="Feng X."/>
        </authorList>
    </citation>
    <scope>NUCLEOTIDE SEQUENCE [LARGE SCALE GENOMIC DNA]</scope>
    <source>
        <strain evidence="11 12">PLHSN227</strain>
    </source>
</reference>
<dbReference type="InterPro" id="IPR006685">
    <property type="entry name" value="MscS_channel_2nd"/>
</dbReference>
<feature type="transmembrane region" description="Helical" evidence="8">
    <location>
        <begin position="311"/>
        <end position="330"/>
    </location>
</feature>
<keyword evidence="5 8" id="KW-0472">Membrane</keyword>
<evidence type="ECO:0000256" key="5">
    <source>
        <dbReference type="ARBA" id="ARBA00023136"/>
    </source>
</evidence>
<dbReference type="RefSeq" id="WP_141421399.1">
    <property type="nucleotide sequence ID" value="NZ_VIAR01000004.1"/>
</dbReference>
<keyword evidence="3 8" id="KW-0812">Transmembrane</keyword>
<dbReference type="AlphaFoldDB" id="A0A508A0U8"/>
<evidence type="ECO:0000256" key="2">
    <source>
        <dbReference type="ARBA" id="ARBA00022475"/>
    </source>
</evidence>
<feature type="transmembrane region" description="Helical" evidence="8">
    <location>
        <begin position="239"/>
        <end position="262"/>
    </location>
</feature>
<feature type="compositionally biased region" description="Polar residues" evidence="7">
    <location>
        <begin position="36"/>
        <end position="45"/>
    </location>
</feature>
<dbReference type="PANTHER" id="PTHR30566">
    <property type="entry name" value="YNAI-RELATED MECHANOSENSITIVE ION CHANNEL"/>
    <property type="match status" value="1"/>
</dbReference>
<feature type="transmembrane region" description="Helical" evidence="8">
    <location>
        <begin position="392"/>
        <end position="411"/>
    </location>
</feature>
<protein>
    <submittedName>
        <fullName evidence="11">Mechanosensitive ion channel</fullName>
    </submittedName>
</protein>